<dbReference type="EMBL" id="SDOV01000003">
    <property type="protein sequence ID" value="KAH7642955.1"/>
    <property type="molecule type" value="Genomic_DNA"/>
</dbReference>
<feature type="region of interest" description="Disordered" evidence="1">
    <location>
        <begin position="220"/>
        <end position="242"/>
    </location>
</feature>
<keyword evidence="2" id="KW-0812">Transmembrane</keyword>
<dbReference type="EMBL" id="ASGP02000005">
    <property type="protein sequence ID" value="KAH9505953.1"/>
    <property type="molecule type" value="Genomic_DNA"/>
</dbReference>
<feature type="transmembrane region" description="Helical" evidence="2">
    <location>
        <begin position="80"/>
        <end position="102"/>
    </location>
</feature>
<feature type="compositionally biased region" description="Low complexity" evidence="1">
    <location>
        <begin position="150"/>
        <end position="164"/>
    </location>
</feature>
<sequence length="242" mass="28133">MLSKLQVNLDDNNKYRQMVMNVNRKYFSSLNDCTKSSLSPSSSTELSTIFSTLSTKMNRLPITATINRNKNRIKAPMSTWSLMMATLYFLLLFSCTTSTLFWRFALAKPYAAMEFYRPYDHRSAMNTLKELDKYYEQMARPRFGKRGSTNNNNNNNNNNNGDDNNVVDLQQQLQSSGEIIENGPYRWLLINRDQPLTKLTENYLLEILAENLARRMDIKRSNESKRSQQQQQQLSSSLAMQN</sequence>
<reference evidence="3" key="3">
    <citation type="journal article" date="2021" name="World Allergy Organ. J.">
        <title>Chromosome-level assembly of Dermatophagoides farinae genome and transcriptome reveals two novel allergens Der f 37 and Der f 39.</title>
        <authorList>
            <person name="Chen J."/>
            <person name="Cai Z."/>
            <person name="Fan D."/>
            <person name="Hu J."/>
            <person name="Hou Y."/>
            <person name="He Y."/>
            <person name="Zhang Z."/>
            <person name="Zhao Z."/>
            <person name="Gao P."/>
            <person name="Hu W."/>
            <person name="Sun J."/>
            <person name="Li J."/>
            <person name="Ji K."/>
        </authorList>
    </citation>
    <scope>NUCLEOTIDE SEQUENCE</scope>
    <source>
        <strain evidence="3">JKM2019</strain>
    </source>
</reference>
<evidence type="ECO:0000313" key="3">
    <source>
        <dbReference type="EMBL" id="KAH7642955.1"/>
    </source>
</evidence>
<organism evidence="4 5">
    <name type="scientific">Dermatophagoides farinae</name>
    <name type="common">American house dust mite</name>
    <dbReference type="NCBI Taxonomy" id="6954"/>
    <lineage>
        <taxon>Eukaryota</taxon>
        <taxon>Metazoa</taxon>
        <taxon>Ecdysozoa</taxon>
        <taxon>Arthropoda</taxon>
        <taxon>Chelicerata</taxon>
        <taxon>Arachnida</taxon>
        <taxon>Acari</taxon>
        <taxon>Acariformes</taxon>
        <taxon>Sarcoptiformes</taxon>
        <taxon>Astigmata</taxon>
        <taxon>Psoroptidia</taxon>
        <taxon>Analgoidea</taxon>
        <taxon>Pyroglyphidae</taxon>
        <taxon>Dermatophagoidinae</taxon>
        <taxon>Dermatophagoides</taxon>
    </lineage>
</organism>
<gene>
    <name evidence="4" type="ORF">DERF_010716</name>
    <name evidence="3" type="ORF">HUG17_9646</name>
</gene>
<evidence type="ECO:0000313" key="5">
    <source>
        <dbReference type="Proteomes" id="UP000790347"/>
    </source>
</evidence>
<protein>
    <submittedName>
        <fullName evidence="4">Uncharacterized protein</fullName>
    </submittedName>
</protein>
<name>A0A922HQU3_DERFA</name>
<dbReference type="OrthoDB" id="8181631at2759"/>
<keyword evidence="2" id="KW-1133">Transmembrane helix</keyword>
<dbReference type="AlphaFoldDB" id="A0A922HQU3"/>
<proteinExistence type="predicted"/>
<dbReference type="Proteomes" id="UP000790347">
    <property type="component" value="Unassembled WGS sequence"/>
</dbReference>
<evidence type="ECO:0000256" key="1">
    <source>
        <dbReference type="SAM" id="MobiDB-lite"/>
    </source>
</evidence>
<reference evidence="4" key="4">
    <citation type="journal article" date="2022" name="Res Sq">
        <title>Comparative Genomics Reveals Insights into the Divergent Evolution of Astigmatic Mites and Household Pest Adaptations.</title>
        <authorList>
            <person name="Xiong Q."/>
            <person name="Wan A.T.-Y."/>
            <person name="Liu X.-Y."/>
            <person name="Fung C.S.-H."/>
            <person name="Xiao X."/>
            <person name="Malainual N."/>
            <person name="Hou J."/>
            <person name="Wang L."/>
            <person name="Wang M."/>
            <person name="Yang K."/>
            <person name="Cui Y."/>
            <person name="Leung E."/>
            <person name="Nong W."/>
            <person name="Shin S.-K."/>
            <person name="Au S."/>
            <person name="Jeong K.Y."/>
            <person name="Chew F.T."/>
            <person name="Hui J."/>
            <person name="Leung T.F."/>
            <person name="Tungtrongchitr A."/>
            <person name="Zhong N."/>
            <person name="Liu Z."/>
            <person name="Tsui S."/>
        </authorList>
    </citation>
    <scope>NUCLEOTIDE SEQUENCE</scope>
    <source>
        <strain evidence="4">Derf</strain>
        <tissue evidence="4">Whole organism</tissue>
    </source>
</reference>
<reference evidence="4" key="1">
    <citation type="submission" date="2013-05" db="EMBL/GenBank/DDBJ databases">
        <authorList>
            <person name="Yim A.K.Y."/>
            <person name="Chan T.F."/>
            <person name="Ji K.M."/>
            <person name="Liu X.Y."/>
            <person name="Zhou J.W."/>
            <person name="Li R.Q."/>
            <person name="Yang K.Y."/>
            <person name="Li J."/>
            <person name="Li M."/>
            <person name="Law P.T.W."/>
            <person name="Wu Y.L."/>
            <person name="Cai Z.L."/>
            <person name="Qin H."/>
            <person name="Bao Y."/>
            <person name="Leung R.K.K."/>
            <person name="Ng P.K.S."/>
            <person name="Zou J."/>
            <person name="Zhong X.J."/>
            <person name="Ran P.X."/>
            <person name="Zhong N.S."/>
            <person name="Liu Z.G."/>
            <person name="Tsui S.K.W."/>
        </authorList>
    </citation>
    <scope>NUCLEOTIDE SEQUENCE</scope>
    <source>
        <strain evidence="4">Derf</strain>
        <tissue evidence="4">Whole organism</tissue>
    </source>
</reference>
<feature type="compositionally biased region" description="Low complexity" evidence="1">
    <location>
        <begin position="227"/>
        <end position="242"/>
    </location>
</feature>
<keyword evidence="5" id="KW-1185">Reference proteome</keyword>
<accession>A0A922HQU3</accession>
<evidence type="ECO:0000256" key="2">
    <source>
        <dbReference type="SAM" id="Phobius"/>
    </source>
</evidence>
<keyword evidence="2" id="KW-0472">Membrane</keyword>
<reference evidence="3" key="2">
    <citation type="submission" date="2020-06" db="EMBL/GenBank/DDBJ databases">
        <authorList>
            <person name="Ji K."/>
            <person name="Li J."/>
        </authorList>
    </citation>
    <scope>NUCLEOTIDE SEQUENCE</scope>
    <source>
        <strain evidence="3">JKM2019</strain>
        <tissue evidence="3">Whole body</tissue>
    </source>
</reference>
<dbReference type="Proteomes" id="UP000828236">
    <property type="component" value="Unassembled WGS sequence"/>
</dbReference>
<comment type="caution">
    <text evidence="4">The sequence shown here is derived from an EMBL/GenBank/DDBJ whole genome shotgun (WGS) entry which is preliminary data.</text>
</comment>
<feature type="region of interest" description="Disordered" evidence="1">
    <location>
        <begin position="142"/>
        <end position="165"/>
    </location>
</feature>
<evidence type="ECO:0000313" key="4">
    <source>
        <dbReference type="EMBL" id="KAH9505953.1"/>
    </source>
</evidence>